<sequence length="118" mass="13430">MSQSFYRWLCLLCFFLATASFLAELNGHRIIAGFAHIDKVAHFGIFAILSALLWKGFKVSPVTALIVLGAYGGSIELAQHYFTRRHGDWFDLLADIGGVISFYLVRSVWHRIRPRSQR</sequence>
<dbReference type="PANTHER" id="PTHR28008">
    <property type="entry name" value="DOMAIN PROTEIN, PUTATIVE (AFU_ORTHOLOGUE AFUA_3G10980)-RELATED"/>
    <property type="match status" value="1"/>
</dbReference>
<feature type="transmembrane region" description="Helical" evidence="1">
    <location>
        <begin position="89"/>
        <end position="109"/>
    </location>
</feature>
<evidence type="ECO:0000313" key="3">
    <source>
        <dbReference type="EMBL" id="MDP5134517.1"/>
    </source>
</evidence>
<accession>A0ABT9HTR7</accession>
<keyword evidence="4" id="KW-1185">Reference proteome</keyword>
<dbReference type="EMBL" id="JAPJDZ010000001">
    <property type="protein sequence ID" value="MDP5134517.1"/>
    <property type="molecule type" value="Genomic_DNA"/>
</dbReference>
<dbReference type="InterPro" id="IPR006976">
    <property type="entry name" value="VanZ-like"/>
</dbReference>
<feature type="transmembrane region" description="Helical" evidence="1">
    <location>
        <begin position="64"/>
        <end position="83"/>
    </location>
</feature>
<keyword evidence="1" id="KW-0472">Membrane</keyword>
<dbReference type="NCBIfam" id="NF037970">
    <property type="entry name" value="vanZ_1"/>
    <property type="match status" value="1"/>
</dbReference>
<organism evidence="3 4">
    <name type="scientific">Rheinheimera baltica</name>
    <dbReference type="NCBI Taxonomy" id="67576"/>
    <lineage>
        <taxon>Bacteria</taxon>
        <taxon>Pseudomonadati</taxon>
        <taxon>Pseudomonadota</taxon>
        <taxon>Gammaproteobacteria</taxon>
        <taxon>Chromatiales</taxon>
        <taxon>Chromatiaceae</taxon>
        <taxon>Rheinheimera</taxon>
    </lineage>
</organism>
<feature type="domain" description="VanZ-like" evidence="2">
    <location>
        <begin position="17"/>
        <end position="106"/>
    </location>
</feature>
<feature type="transmembrane region" description="Helical" evidence="1">
    <location>
        <begin position="39"/>
        <end position="57"/>
    </location>
</feature>
<dbReference type="RefSeq" id="WP_027669640.1">
    <property type="nucleotide sequence ID" value="NZ_JAPJDZ010000001.1"/>
</dbReference>
<keyword evidence="1" id="KW-1133">Transmembrane helix</keyword>
<name>A0ABT9HTR7_9GAMM</name>
<comment type="caution">
    <text evidence="3">The sequence shown here is derived from an EMBL/GenBank/DDBJ whole genome shotgun (WGS) entry which is preliminary data.</text>
</comment>
<dbReference type="Pfam" id="PF04892">
    <property type="entry name" value="VanZ"/>
    <property type="match status" value="1"/>
</dbReference>
<keyword evidence="1" id="KW-0812">Transmembrane</keyword>
<reference evidence="3 4" key="1">
    <citation type="submission" date="2022-11" db="EMBL/GenBank/DDBJ databases">
        <title>Viruses from the air-sea interface of a natural surface slick.</title>
        <authorList>
            <person name="Rahlff J."/>
            <person name="Holmfeldt K."/>
        </authorList>
    </citation>
    <scope>NUCLEOTIDE SEQUENCE [LARGE SCALE GENOMIC DNA]</scope>
    <source>
        <strain evidence="3 4">SMS4</strain>
    </source>
</reference>
<dbReference type="Proteomes" id="UP001231109">
    <property type="component" value="Unassembled WGS sequence"/>
</dbReference>
<protein>
    <submittedName>
        <fullName evidence="3">VanZ family protein</fullName>
    </submittedName>
</protein>
<evidence type="ECO:0000313" key="4">
    <source>
        <dbReference type="Proteomes" id="UP001231109"/>
    </source>
</evidence>
<evidence type="ECO:0000256" key="1">
    <source>
        <dbReference type="SAM" id="Phobius"/>
    </source>
</evidence>
<proteinExistence type="predicted"/>
<evidence type="ECO:0000259" key="2">
    <source>
        <dbReference type="Pfam" id="PF04892"/>
    </source>
</evidence>
<dbReference type="PANTHER" id="PTHR28008:SF1">
    <property type="entry name" value="DOMAIN PROTEIN, PUTATIVE (AFU_ORTHOLOGUE AFUA_3G10980)-RELATED"/>
    <property type="match status" value="1"/>
</dbReference>
<gene>
    <name evidence="3" type="ORF">ORJ04_00965</name>
</gene>